<dbReference type="Proteomes" id="UP000762676">
    <property type="component" value="Unassembled WGS sequence"/>
</dbReference>
<gene>
    <name evidence="1" type="ORF">ElyMa_002633800</name>
</gene>
<keyword evidence="2" id="KW-1185">Reference proteome</keyword>
<reference evidence="1 2" key="1">
    <citation type="journal article" date="2021" name="Elife">
        <title>Chloroplast acquisition without the gene transfer in kleptoplastic sea slugs, Plakobranchus ocellatus.</title>
        <authorList>
            <person name="Maeda T."/>
            <person name="Takahashi S."/>
            <person name="Yoshida T."/>
            <person name="Shimamura S."/>
            <person name="Takaki Y."/>
            <person name="Nagai Y."/>
            <person name="Toyoda A."/>
            <person name="Suzuki Y."/>
            <person name="Arimoto A."/>
            <person name="Ishii H."/>
            <person name="Satoh N."/>
            <person name="Nishiyama T."/>
            <person name="Hasebe M."/>
            <person name="Maruyama T."/>
            <person name="Minagawa J."/>
            <person name="Obokata J."/>
            <person name="Shigenobu S."/>
        </authorList>
    </citation>
    <scope>NUCLEOTIDE SEQUENCE [LARGE SCALE GENOMIC DNA]</scope>
</reference>
<evidence type="ECO:0000313" key="2">
    <source>
        <dbReference type="Proteomes" id="UP000762676"/>
    </source>
</evidence>
<sequence length="88" mass="9279">MTLQLGKPLVGHVPTVTLHVIRGVPVMKKPVLQVYVAVSVALSEVSTCACAFNMAGSAPHADMVTSGHLILDLVTLGIDRSVVIRKGY</sequence>
<comment type="caution">
    <text evidence="1">The sequence shown here is derived from an EMBL/GenBank/DDBJ whole genome shotgun (WGS) entry which is preliminary data.</text>
</comment>
<dbReference type="EMBL" id="BMAT01005446">
    <property type="protein sequence ID" value="GFR93095.1"/>
    <property type="molecule type" value="Genomic_DNA"/>
</dbReference>
<organism evidence="1 2">
    <name type="scientific">Elysia marginata</name>
    <dbReference type="NCBI Taxonomy" id="1093978"/>
    <lineage>
        <taxon>Eukaryota</taxon>
        <taxon>Metazoa</taxon>
        <taxon>Spiralia</taxon>
        <taxon>Lophotrochozoa</taxon>
        <taxon>Mollusca</taxon>
        <taxon>Gastropoda</taxon>
        <taxon>Heterobranchia</taxon>
        <taxon>Euthyneura</taxon>
        <taxon>Panpulmonata</taxon>
        <taxon>Sacoglossa</taxon>
        <taxon>Placobranchoidea</taxon>
        <taxon>Plakobranchidae</taxon>
        <taxon>Elysia</taxon>
    </lineage>
</organism>
<dbReference type="AlphaFoldDB" id="A0AAV4H911"/>
<name>A0AAV4H911_9GAST</name>
<accession>A0AAV4H911</accession>
<protein>
    <submittedName>
        <fullName evidence="1">Uncharacterized protein</fullName>
    </submittedName>
</protein>
<evidence type="ECO:0000313" key="1">
    <source>
        <dbReference type="EMBL" id="GFR93095.1"/>
    </source>
</evidence>
<proteinExistence type="predicted"/>